<reference evidence="1" key="1">
    <citation type="submission" date="2020-08" db="EMBL/GenBank/DDBJ databases">
        <title>Multicomponent nature underlies the extraordinary mechanical properties of spider dragline silk.</title>
        <authorList>
            <person name="Kono N."/>
            <person name="Nakamura H."/>
            <person name="Mori M."/>
            <person name="Yoshida Y."/>
            <person name="Ohtoshi R."/>
            <person name="Malay A.D."/>
            <person name="Moran D.A.P."/>
            <person name="Tomita M."/>
            <person name="Numata K."/>
            <person name="Arakawa K."/>
        </authorList>
    </citation>
    <scope>NUCLEOTIDE SEQUENCE</scope>
</reference>
<dbReference type="AlphaFoldDB" id="A0A8X7C688"/>
<organism evidence="1 2">
    <name type="scientific">Trichonephila inaurata madagascariensis</name>
    <dbReference type="NCBI Taxonomy" id="2747483"/>
    <lineage>
        <taxon>Eukaryota</taxon>
        <taxon>Metazoa</taxon>
        <taxon>Ecdysozoa</taxon>
        <taxon>Arthropoda</taxon>
        <taxon>Chelicerata</taxon>
        <taxon>Arachnida</taxon>
        <taxon>Araneae</taxon>
        <taxon>Araneomorphae</taxon>
        <taxon>Entelegynae</taxon>
        <taxon>Araneoidea</taxon>
        <taxon>Nephilidae</taxon>
        <taxon>Trichonephila</taxon>
        <taxon>Trichonephila inaurata</taxon>
    </lineage>
</organism>
<dbReference type="Proteomes" id="UP000886998">
    <property type="component" value="Unassembled WGS sequence"/>
</dbReference>
<keyword evidence="2" id="KW-1185">Reference proteome</keyword>
<name>A0A8X7C688_9ARAC</name>
<protein>
    <submittedName>
        <fullName evidence="1">Uncharacterized protein</fullName>
    </submittedName>
</protein>
<dbReference type="EMBL" id="BMAV01009531">
    <property type="protein sequence ID" value="GFY53869.1"/>
    <property type="molecule type" value="Genomic_DNA"/>
</dbReference>
<accession>A0A8X7C688</accession>
<proteinExistence type="predicted"/>
<comment type="caution">
    <text evidence="1">The sequence shown here is derived from an EMBL/GenBank/DDBJ whole genome shotgun (WGS) entry which is preliminary data.</text>
</comment>
<sequence length="89" mass="10032">MDQKCNQPHCKTFKHPNSISGRSTIRILVGEGDSIFCPVQKFNRARSRASNPPWGSPKAPLSEAPMAQILQRSEVQFPEFPTSYCVVHY</sequence>
<gene>
    <name evidence="1" type="ORF">TNIN_19231</name>
</gene>
<dbReference type="OrthoDB" id="10278716at2759"/>
<evidence type="ECO:0000313" key="1">
    <source>
        <dbReference type="EMBL" id="GFY53869.1"/>
    </source>
</evidence>
<evidence type="ECO:0000313" key="2">
    <source>
        <dbReference type="Proteomes" id="UP000886998"/>
    </source>
</evidence>